<sequence length="287" mass="31958">MNINATRWFSDLPAQSYTQPTRDGQANTYDLGRYTLFFHPPWEPKPTPGPASRSQVSRGPRQGAYEVIFVNGIKCNPEKHVMQALSVSAVSGGPVKGIFNQSDGLAADLRQSLDDKLTSSLLMKLRATRKYIYGDEATKRVLSRHLRQYNAASAALFDTLTERHLGGVRIVAHSQGNIITCNAINALIALRGVEALGNLRVYALATPVTFWGEAKRIVKEYKFSNDAIAWLSLHGGFQAGHGAGWKAVGRRGSHVITGYEKSRLNRCTHSFYIYLHKLWNELRVEFP</sequence>
<name>A0ABV6YKE2_UNCEI</name>
<evidence type="ECO:0008006" key="3">
    <source>
        <dbReference type="Google" id="ProtNLM"/>
    </source>
</evidence>
<evidence type="ECO:0000313" key="1">
    <source>
        <dbReference type="EMBL" id="MFC1572802.1"/>
    </source>
</evidence>
<proteinExistence type="predicted"/>
<gene>
    <name evidence="1" type="ORF">ACFL6M_04305</name>
</gene>
<dbReference type="EMBL" id="JBHPKH010000040">
    <property type="protein sequence ID" value="MFC1572802.1"/>
    <property type="molecule type" value="Genomic_DNA"/>
</dbReference>
<dbReference type="Proteomes" id="UP001593833">
    <property type="component" value="Unassembled WGS sequence"/>
</dbReference>
<reference evidence="1 2" key="1">
    <citation type="submission" date="2024-09" db="EMBL/GenBank/DDBJ databases">
        <authorList>
            <person name="D'Angelo T."/>
        </authorList>
    </citation>
    <scope>NUCLEOTIDE SEQUENCE [LARGE SCALE GENOMIC DNA]</scope>
    <source>
        <strain evidence="1">SAG AM-320-E07</strain>
    </source>
</reference>
<evidence type="ECO:0000313" key="2">
    <source>
        <dbReference type="Proteomes" id="UP001593833"/>
    </source>
</evidence>
<protein>
    <recommendedName>
        <fullName evidence="3">Alpha/beta hydrolase</fullName>
    </recommendedName>
</protein>
<comment type="caution">
    <text evidence="1">The sequence shown here is derived from an EMBL/GenBank/DDBJ whole genome shotgun (WGS) entry which is preliminary data.</text>
</comment>
<accession>A0ABV6YKE2</accession>
<organism evidence="1 2">
    <name type="scientific">Eiseniibacteriota bacterium</name>
    <dbReference type="NCBI Taxonomy" id="2212470"/>
    <lineage>
        <taxon>Bacteria</taxon>
        <taxon>Candidatus Eiseniibacteriota</taxon>
    </lineage>
</organism>
<keyword evidence="2" id="KW-1185">Reference proteome</keyword>